<dbReference type="InterPro" id="IPR021253">
    <property type="entry name" value="ZrgA-like"/>
</dbReference>
<feature type="chain" id="PRO_5021499450" evidence="2">
    <location>
        <begin position="27"/>
        <end position="207"/>
    </location>
</feature>
<proteinExistence type="predicted"/>
<evidence type="ECO:0000256" key="1">
    <source>
        <dbReference type="SAM" id="MobiDB-lite"/>
    </source>
</evidence>
<feature type="compositionally biased region" description="Polar residues" evidence="1">
    <location>
        <begin position="188"/>
        <end position="207"/>
    </location>
</feature>
<reference evidence="3 4" key="1">
    <citation type="submission" date="2019-04" db="EMBL/GenBank/DDBJ databases">
        <authorList>
            <person name="Park S."/>
            <person name="Yoon J.-H."/>
        </authorList>
    </citation>
    <scope>NUCLEOTIDE SEQUENCE [LARGE SCALE GENOMIC DNA]</scope>
    <source>
        <strain evidence="3 4">HJM-18</strain>
    </source>
</reference>
<protein>
    <submittedName>
        <fullName evidence="3">DUF2796 domain-containing protein</fullName>
    </submittedName>
</protein>
<dbReference type="Pfam" id="PF10986">
    <property type="entry name" value="ZrgA"/>
    <property type="match status" value="1"/>
</dbReference>
<dbReference type="EMBL" id="SRPF01000002">
    <property type="protein sequence ID" value="TGN40614.1"/>
    <property type="molecule type" value="Genomic_DNA"/>
</dbReference>
<feature type="compositionally biased region" description="Basic and acidic residues" evidence="1">
    <location>
        <begin position="109"/>
        <end position="147"/>
    </location>
</feature>
<evidence type="ECO:0000313" key="4">
    <source>
        <dbReference type="Proteomes" id="UP000298325"/>
    </source>
</evidence>
<evidence type="ECO:0000256" key="2">
    <source>
        <dbReference type="SAM" id="SignalP"/>
    </source>
</evidence>
<feature type="region of interest" description="Disordered" evidence="1">
    <location>
        <begin position="187"/>
        <end position="207"/>
    </location>
</feature>
<gene>
    <name evidence="3" type="ORF">E5Q11_10200</name>
</gene>
<evidence type="ECO:0000313" key="3">
    <source>
        <dbReference type="EMBL" id="TGN40614.1"/>
    </source>
</evidence>
<comment type="caution">
    <text evidence="3">The sequence shown here is derived from an EMBL/GenBank/DDBJ whole genome shotgun (WGS) entry which is preliminary data.</text>
</comment>
<keyword evidence="4" id="KW-1185">Reference proteome</keyword>
<keyword evidence="2" id="KW-0732">Signal</keyword>
<name>A0A4Z1BE32_9GAMM</name>
<accession>A0A4Z1BE32</accession>
<dbReference type="OrthoDB" id="7346546at2"/>
<organism evidence="3 4">
    <name type="scientific">Marinobacter confluentis</name>
    <dbReference type="NCBI Taxonomy" id="1697557"/>
    <lineage>
        <taxon>Bacteria</taxon>
        <taxon>Pseudomonadati</taxon>
        <taxon>Pseudomonadota</taxon>
        <taxon>Gammaproteobacteria</taxon>
        <taxon>Pseudomonadales</taxon>
        <taxon>Marinobacteraceae</taxon>
        <taxon>Marinobacter</taxon>
    </lineage>
</organism>
<feature type="region of interest" description="Disordered" evidence="1">
    <location>
        <begin position="106"/>
        <end position="147"/>
    </location>
</feature>
<dbReference type="AlphaFoldDB" id="A0A4Z1BE32"/>
<dbReference type="RefSeq" id="WP_135803276.1">
    <property type="nucleotide sequence ID" value="NZ_SRPF01000002.1"/>
</dbReference>
<dbReference type="Proteomes" id="UP000298325">
    <property type="component" value="Unassembled WGS sequence"/>
</dbReference>
<feature type="signal peptide" evidence="2">
    <location>
        <begin position="1"/>
        <end position="26"/>
    </location>
</feature>
<sequence>MPNQTFIHRIPTLLIAACAFGQPVIAADNPGAHEHGSARLQMAVENNRIDLMFTSPAYNLAGFEHEARTDEQKQKLAGIRQWLQTNALINTESNACKVTAATVELGGDSESHGTHEHHDEHHHSDHHEEKDEDKHGHGDNHDDKSTHRDYEVAQQLECDSDISRQAFNSPLMSRFPELKELSVEWVSASGQGSARITSPDTSFSPGN</sequence>